<organism evidence="1 2">
    <name type="scientific">Burkholderia lata (strain ATCC 17760 / DSM 23089 / LMG 22485 / NCIMB 9086 / R18194 / 383)</name>
    <dbReference type="NCBI Taxonomy" id="482957"/>
    <lineage>
        <taxon>Bacteria</taxon>
        <taxon>Pseudomonadati</taxon>
        <taxon>Pseudomonadota</taxon>
        <taxon>Betaproteobacteria</taxon>
        <taxon>Burkholderiales</taxon>
        <taxon>Burkholderiaceae</taxon>
        <taxon>Burkholderia</taxon>
        <taxon>Burkholderia cepacia complex</taxon>
    </lineage>
</organism>
<dbReference type="RefSeq" id="WP_174950134.1">
    <property type="nucleotide sequence ID" value="NZ_CABVQH010000004.1"/>
</dbReference>
<dbReference type="EMBL" id="CABVQH010000004">
    <property type="protein sequence ID" value="VWC62469.1"/>
    <property type="molecule type" value="Genomic_DNA"/>
</dbReference>
<evidence type="ECO:0000313" key="2">
    <source>
        <dbReference type="Proteomes" id="UP000494260"/>
    </source>
</evidence>
<accession>A0A6P2TK95</accession>
<name>A0A6P2TK95_BURL3</name>
<evidence type="ECO:0000313" key="1">
    <source>
        <dbReference type="EMBL" id="VWC62469.1"/>
    </source>
</evidence>
<sequence length="330" mass="34951">MAGRHSQPARRHAWFPLPTGLAGACLLSHIQRDGLLMNDVSIDEWLAGLERHLAQIPRGGGRYANGRPGFVAALTPQAWRLLNLQGMGKNLAPIVTAAWNQEPVRFRALLSAYVRLSTLTALANAPFGPKACFTDPLVALAAGDEATYRVQVPAADDWGDPDETPAVEGMVVLVTKLTAAIEHGLPRPAAWGAFIDRVLAESGAFDRALAGTLLALYAGDSDPVAPFGKVVATFRRSGWARVRYGELAGLPLLPVGIAALARRKHAVASDALAALLPAAAVSYSRVLVADAPACPVRFRGELAFLNELLADPASWAALAARLAQQWNATA</sequence>
<reference evidence="1 2" key="1">
    <citation type="submission" date="2019-09" db="EMBL/GenBank/DDBJ databases">
        <authorList>
            <person name="Depoorter E."/>
        </authorList>
    </citation>
    <scope>NUCLEOTIDE SEQUENCE [LARGE SCALE GENOMIC DNA]</scope>
    <source>
        <strain evidence="1">R-18109</strain>
    </source>
</reference>
<gene>
    <name evidence="1" type="ORF">BLA18109_01794</name>
</gene>
<protein>
    <submittedName>
        <fullName evidence="1">Uncharacterized protein</fullName>
    </submittedName>
</protein>
<dbReference type="Proteomes" id="UP000494260">
    <property type="component" value="Unassembled WGS sequence"/>
</dbReference>
<dbReference type="AlphaFoldDB" id="A0A6P2TK95"/>
<proteinExistence type="predicted"/>
<dbReference type="PROSITE" id="PS51257">
    <property type="entry name" value="PROKAR_LIPOPROTEIN"/>
    <property type="match status" value="1"/>
</dbReference>